<evidence type="ECO:0000256" key="4">
    <source>
        <dbReference type="ARBA" id="ARBA00023139"/>
    </source>
</evidence>
<reference evidence="7" key="1">
    <citation type="submission" date="2020-04" db="EMBL/GenBank/DDBJ databases">
        <title>Deep metagenomics examines the oral microbiome during advanced dental caries in children, revealing novel taxa and co-occurrences with host molecules.</title>
        <authorList>
            <person name="Baker J.L."/>
            <person name="Morton J.T."/>
            <person name="Dinis M."/>
            <person name="Alvarez R."/>
            <person name="Tran N.C."/>
            <person name="Knight R."/>
            <person name="Edlund A."/>
        </authorList>
    </citation>
    <scope>NUCLEOTIDE SEQUENCE</scope>
    <source>
        <strain evidence="7">JCVI_23_bin.16</strain>
    </source>
</reference>
<dbReference type="Proteomes" id="UP000757900">
    <property type="component" value="Unassembled WGS sequence"/>
</dbReference>
<evidence type="ECO:0000256" key="1">
    <source>
        <dbReference type="ARBA" id="ARBA00022475"/>
    </source>
</evidence>
<sequence length="432" mass="47946">MKLSKVFAAALSCGILLNTVVTAVPSDVRAEETVTIKYWNFPNFTSDSEFKTSEEYDAALIKAFEAKNPGIKVEYQKIDFTDGPAKIETAIQSKTNPDVIYDAPGRIIDWASKGYLAPFKDVDTSKLNESAVKASSFEDELYLYPQGIAPFLMAVNTKLTDKLGVTDLLPFEKEGRNWTPEEFQKFLEAVHEKDKDLIPTVVYAKSAAGDQGPRAFVSNLYGSWITNDEVNKYTINDENGVKALQWIREQAPKGIIGQGAALEAKDALEYFKSGKSPLSILASPGLYAQWKSVEDLNVRFLPFPNANKSPKYEYLVAGPAVFDNGDDKKIEAAQKFVDFMINDPEWGTRTLKATGNFSAQKGVKGLYDNEELKFAEGLSDSFGAYYNTIPGYAKMRPLWFPMLQGVLSGQGDVKELVDSYVEQAQATYEEAK</sequence>
<keyword evidence="5" id="KW-0449">Lipoprotein</keyword>
<comment type="caution">
    <text evidence="7">The sequence shown here is derived from an EMBL/GenBank/DDBJ whole genome shotgun (WGS) entry which is preliminary data.</text>
</comment>
<keyword evidence="1" id="KW-1003">Cell membrane</keyword>
<dbReference type="Pfam" id="PF01547">
    <property type="entry name" value="SBP_bac_1"/>
    <property type="match status" value="1"/>
</dbReference>
<keyword evidence="3" id="KW-0472">Membrane</keyword>
<accession>A0A929MS43</accession>
<proteinExistence type="predicted"/>
<dbReference type="InterPro" id="IPR006059">
    <property type="entry name" value="SBP"/>
</dbReference>
<dbReference type="Gene3D" id="3.40.190.10">
    <property type="entry name" value="Periplasmic binding protein-like II"/>
    <property type="match status" value="1"/>
</dbReference>
<organism evidence="7 8">
    <name type="scientific">Abiotrophia defectiva</name>
    <name type="common">Streptococcus defectivus</name>
    <dbReference type="NCBI Taxonomy" id="46125"/>
    <lineage>
        <taxon>Bacteria</taxon>
        <taxon>Bacillati</taxon>
        <taxon>Bacillota</taxon>
        <taxon>Bacilli</taxon>
        <taxon>Lactobacillales</taxon>
        <taxon>Aerococcaceae</taxon>
        <taxon>Abiotrophia</taxon>
    </lineage>
</organism>
<evidence type="ECO:0000313" key="8">
    <source>
        <dbReference type="Proteomes" id="UP000757900"/>
    </source>
</evidence>
<protein>
    <submittedName>
        <fullName evidence="7">Carbohydrate ABC transporter substrate-binding protein</fullName>
    </submittedName>
</protein>
<dbReference type="SUPFAM" id="SSF53850">
    <property type="entry name" value="Periplasmic binding protein-like II"/>
    <property type="match status" value="1"/>
</dbReference>
<evidence type="ECO:0000256" key="6">
    <source>
        <dbReference type="SAM" id="SignalP"/>
    </source>
</evidence>
<name>A0A929MS43_ABIDE</name>
<keyword evidence="2 6" id="KW-0732">Signal</keyword>
<dbReference type="InterPro" id="IPR050490">
    <property type="entry name" value="Bact_solute-bd_prot1"/>
</dbReference>
<feature type="chain" id="PRO_5039387606" evidence="6">
    <location>
        <begin position="24"/>
        <end position="432"/>
    </location>
</feature>
<keyword evidence="4" id="KW-0564">Palmitate</keyword>
<evidence type="ECO:0000256" key="5">
    <source>
        <dbReference type="ARBA" id="ARBA00023288"/>
    </source>
</evidence>
<evidence type="ECO:0000313" key="7">
    <source>
        <dbReference type="EMBL" id="MBF0934696.1"/>
    </source>
</evidence>
<dbReference type="PANTHER" id="PTHR43649:SF33">
    <property type="entry name" value="POLYGALACTURONAN_RHAMNOGALACTURONAN-BINDING PROTEIN YTCQ"/>
    <property type="match status" value="1"/>
</dbReference>
<dbReference type="EMBL" id="JABZFV010000053">
    <property type="protein sequence ID" value="MBF0934696.1"/>
    <property type="molecule type" value="Genomic_DNA"/>
</dbReference>
<gene>
    <name evidence="7" type="ORF">HXK00_03500</name>
</gene>
<evidence type="ECO:0000256" key="3">
    <source>
        <dbReference type="ARBA" id="ARBA00023136"/>
    </source>
</evidence>
<evidence type="ECO:0000256" key="2">
    <source>
        <dbReference type="ARBA" id="ARBA00022729"/>
    </source>
</evidence>
<dbReference type="PANTHER" id="PTHR43649">
    <property type="entry name" value="ARABINOSE-BINDING PROTEIN-RELATED"/>
    <property type="match status" value="1"/>
</dbReference>
<feature type="signal peptide" evidence="6">
    <location>
        <begin position="1"/>
        <end position="23"/>
    </location>
</feature>
<dbReference type="AlphaFoldDB" id="A0A929MS43"/>